<dbReference type="GO" id="GO:0015920">
    <property type="term" value="P:lipopolysaccharide transport"/>
    <property type="evidence" value="ECO:0007669"/>
    <property type="project" value="TreeGrafter"/>
</dbReference>
<sequence length="378" mass="41275">MNPQPFEPRKARRPFGLPTIDRLIAGELAKTLLAVLFVLVAIVVSRKFLAILARAIEGEVATETIFTLLGLKVVVTLAALLPASMFLSVLMVLGRMYRDNEMTVFACAGIGPMRIYRSILLFAGPVCLLGAFLSLQAMPWSERLSQELISQDEKGADVRGIKAGRFNEFSQGDVVLYAEELNTDKTMSKVFAQSRRGDETGIVIAESGHMEINDAGDHFVVLNNGRRYQGVPGRPDFVLSEFQAYGVRINPPEGNQAALKREAANSLHLWISGRPRELAELQRRLAVPLGTLALTLLAVPIARTSPRGGVWGNLIGAFLIYIVYENLQKISQGLLATGKLSLGLSYGGIYAAMLLATALLLARNAGWRWVRDTVLGRG</sequence>
<feature type="transmembrane region" description="Helical" evidence="12">
    <location>
        <begin position="73"/>
        <end position="94"/>
    </location>
</feature>
<dbReference type="GO" id="GO:0043190">
    <property type="term" value="C:ATP-binding cassette (ABC) transporter complex"/>
    <property type="evidence" value="ECO:0007669"/>
    <property type="project" value="InterPro"/>
</dbReference>
<keyword evidence="8 12" id="KW-0812">Transmembrane</keyword>
<evidence type="ECO:0000256" key="9">
    <source>
        <dbReference type="ARBA" id="ARBA00022989"/>
    </source>
</evidence>
<organism evidence="13 14">
    <name type="scientific">Methylococcus geothermalis</name>
    <dbReference type="NCBI Taxonomy" id="2681310"/>
    <lineage>
        <taxon>Bacteria</taxon>
        <taxon>Pseudomonadati</taxon>
        <taxon>Pseudomonadota</taxon>
        <taxon>Gammaproteobacteria</taxon>
        <taxon>Methylococcales</taxon>
        <taxon>Methylococcaceae</taxon>
        <taxon>Methylococcus</taxon>
    </lineage>
</organism>
<keyword evidence="14" id="KW-1185">Reference proteome</keyword>
<reference evidence="14" key="1">
    <citation type="submission" date="2019-12" db="EMBL/GenBank/DDBJ databases">
        <authorList>
            <person name="Awala S.I."/>
            <person name="Rhee S.K."/>
        </authorList>
    </citation>
    <scope>NUCLEOTIDE SEQUENCE [LARGE SCALE GENOMIC DNA]</scope>
    <source>
        <strain evidence="14">IM1</strain>
    </source>
</reference>
<comment type="function">
    <text evidence="1">Part of the ABC transporter complex LptBFG involved in the translocation of lipopolysaccharide (LPS) from the inner membrane to the outer membrane.</text>
</comment>
<proteinExistence type="inferred from homology"/>
<evidence type="ECO:0000256" key="3">
    <source>
        <dbReference type="ARBA" id="ARBA00007725"/>
    </source>
</evidence>
<keyword evidence="9 12" id="KW-1133">Transmembrane helix</keyword>
<comment type="subunit">
    <text evidence="11">Component of the lipopolysaccharide transport and assembly complex. The LptBFG transporter is composed of two ATP-binding proteins (LptB) and two transmembrane proteins (LptF and LptG).</text>
</comment>
<comment type="similarity">
    <text evidence="3">Belongs to the LptF/LptG family.</text>
</comment>
<accession>A0A858Q7Z3</accession>
<evidence type="ECO:0000256" key="2">
    <source>
        <dbReference type="ARBA" id="ARBA00004429"/>
    </source>
</evidence>
<feature type="transmembrane region" description="Helical" evidence="12">
    <location>
        <begin position="115"/>
        <end position="135"/>
    </location>
</feature>
<protein>
    <recommendedName>
        <fullName evidence="4">Lipopolysaccharide export system permease protein LptF</fullName>
    </recommendedName>
</protein>
<dbReference type="PANTHER" id="PTHR33529:SF7">
    <property type="entry name" value="LIPOPOLYSACCHARIDE EXPORT SYSTEM PERMEASE PROTEIN LPTF"/>
    <property type="match status" value="1"/>
</dbReference>
<feature type="transmembrane region" description="Helical" evidence="12">
    <location>
        <begin position="32"/>
        <end position="53"/>
    </location>
</feature>
<name>A0A858Q7Z3_9GAMM</name>
<dbReference type="KEGG" id="metu:GNH96_07960"/>
<evidence type="ECO:0000256" key="8">
    <source>
        <dbReference type="ARBA" id="ARBA00022692"/>
    </source>
</evidence>
<dbReference type="RefSeq" id="WP_169603195.1">
    <property type="nucleotide sequence ID" value="NZ_CP046565.1"/>
</dbReference>
<comment type="subcellular location">
    <subcellularLocation>
        <location evidence="2">Cell inner membrane</location>
        <topology evidence="2">Multi-pass membrane protein</topology>
    </subcellularLocation>
</comment>
<dbReference type="EMBL" id="CP046565">
    <property type="protein sequence ID" value="QJD29915.1"/>
    <property type="molecule type" value="Genomic_DNA"/>
</dbReference>
<evidence type="ECO:0000256" key="10">
    <source>
        <dbReference type="ARBA" id="ARBA00023136"/>
    </source>
</evidence>
<dbReference type="Proteomes" id="UP000503004">
    <property type="component" value="Chromosome"/>
</dbReference>
<evidence type="ECO:0000256" key="6">
    <source>
        <dbReference type="ARBA" id="ARBA00022475"/>
    </source>
</evidence>
<dbReference type="InterPro" id="IPR030922">
    <property type="entry name" value="LptF"/>
</dbReference>
<evidence type="ECO:0000256" key="7">
    <source>
        <dbReference type="ARBA" id="ARBA00022519"/>
    </source>
</evidence>
<evidence type="ECO:0000256" key="5">
    <source>
        <dbReference type="ARBA" id="ARBA00022448"/>
    </source>
</evidence>
<keyword evidence="6" id="KW-1003">Cell membrane</keyword>
<evidence type="ECO:0000313" key="14">
    <source>
        <dbReference type="Proteomes" id="UP000503004"/>
    </source>
</evidence>
<keyword evidence="10 12" id="KW-0472">Membrane</keyword>
<dbReference type="Pfam" id="PF03739">
    <property type="entry name" value="LptF_LptG"/>
    <property type="match status" value="1"/>
</dbReference>
<evidence type="ECO:0000256" key="4">
    <source>
        <dbReference type="ARBA" id="ARBA00014213"/>
    </source>
</evidence>
<evidence type="ECO:0000256" key="1">
    <source>
        <dbReference type="ARBA" id="ARBA00002265"/>
    </source>
</evidence>
<evidence type="ECO:0000313" key="13">
    <source>
        <dbReference type="EMBL" id="QJD29915.1"/>
    </source>
</evidence>
<dbReference type="NCBIfam" id="TIGR04407">
    <property type="entry name" value="LptF_YjgP"/>
    <property type="match status" value="1"/>
</dbReference>
<keyword evidence="7" id="KW-0997">Cell inner membrane</keyword>
<gene>
    <name evidence="13" type="primary">lptF</name>
    <name evidence="13" type="ORF">GNH96_07960</name>
</gene>
<dbReference type="GO" id="GO:0055085">
    <property type="term" value="P:transmembrane transport"/>
    <property type="evidence" value="ECO:0007669"/>
    <property type="project" value="InterPro"/>
</dbReference>
<dbReference type="InterPro" id="IPR005495">
    <property type="entry name" value="LptG/LptF_permease"/>
</dbReference>
<feature type="transmembrane region" description="Helical" evidence="12">
    <location>
        <begin position="308"/>
        <end position="324"/>
    </location>
</feature>
<keyword evidence="5" id="KW-0813">Transport</keyword>
<dbReference type="PANTHER" id="PTHR33529">
    <property type="entry name" value="SLR0882 PROTEIN-RELATED"/>
    <property type="match status" value="1"/>
</dbReference>
<dbReference type="AlphaFoldDB" id="A0A858Q7Z3"/>
<feature type="transmembrane region" description="Helical" evidence="12">
    <location>
        <begin position="344"/>
        <end position="362"/>
    </location>
</feature>
<evidence type="ECO:0000256" key="11">
    <source>
        <dbReference type="ARBA" id="ARBA00026081"/>
    </source>
</evidence>
<evidence type="ECO:0000256" key="12">
    <source>
        <dbReference type="SAM" id="Phobius"/>
    </source>
</evidence>